<organism evidence="1 2">
    <name type="scientific">Palleniella muris</name>
    <dbReference type="NCBI Taxonomy" id="3038145"/>
    <lineage>
        <taxon>Bacteria</taxon>
        <taxon>Pseudomonadati</taxon>
        <taxon>Bacteroidota</taxon>
        <taxon>Bacteroidia</taxon>
        <taxon>Bacteroidales</taxon>
        <taxon>Prevotellaceae</taxon>
        <taxon>Palleniella</taxon>
    </lineage>
</organism>
<dbReference type="Proteomes" id="UP000308886">
    <property type="component" value="Unassembled WGS sequence"/>
</dbReference>
<dbReference type="EMBL" id="SRZC01000042">
    <property type="protein sequence ID" value="TGX79529.1"/>
    <property type="molecule type" value="Genomic_DNA"/>
</dbReference>
<keyword evidence="2" id="KW-1185">Reference proteome</keyword>
<comment type="caution">
    <text evidence="1">The sequence shown here is derived from an EMBL/GenBank/DDBJ whole genome shotgun (WGS) entry which is preliminary data.</text>
</comment>
<reference evidence="1" key="1">
    <citation type="submission" date="2019-04" db="EMBL/GenBank/DDBJ databases">
        <title>Microbes associate with the intestines of laboratory mice.</title>
        <authorList>
            <person name="Navarre W."/>
            <person name="Wong E."/>
            <person name="Huang K."/>
            <person name="Tropini C."/>
            <person name="Ng K."/>
            <person name="Yu B."/>
        </authorList>
    </citation>
    <scope>NUCLEOTIDE SEQUENCE</scope>
    <source>
        <strain evidence="1">NM73_A23</strain>
    </source>
</reference>
<protein>
    <submittedName>
        <fullName evidence="1">DNA-3-methyladenine glycosylase 2 family protein</fullName>
    </submittedName>
</protein>
<name>A0AC61QMZ7_9BACT</name>
<accession>A0AC61QMZ7</accession>
<sequence length="228" mass="26077">MEQFFLYGEKEIAYLKSKDKRLGEVIDKVGMVKRQVIPDLFTALVHSIVGQQISTKAHNTIWLKMVDAFGEITPEKILRLSTEELQSFDITFKKVKYIRAAAHKIASGEFDIKALRKMDDSEVCTKLSELDGIGVWTAEMLMLHSMQRPDILSFGDLAVQRGLRMLYHHRKITRPMFEKYRRRYSPYGSVACIYLWAVSAGAVEGLKDYLPKQKSNGRKGKNTGNTQP</sequence>
<evidence type="ECO:0000313" key="2">
    <source>
        <dbReference type="Proteomes" id="UP000308886"/>
    </source>
</evidence>
<proteinExistence type="predicted"/>
<gene>
    <name evidence="1" type="ORF">E5358_14770</name>
</gene>
<evidence type="ECO:0000313" key="1">
    <source>
        <dbReference type="EMBL" id="TGX79529.1"/>
    </source>
</evidence>